<feature type="compositionally biased region" description="Polar residues" evidence="5">
    <location>
        <begin position="584"/>
        <end position="594"/>
    </location>
</feature>
<dbReference type="OrthoDB" id="411785at2759"/>
<dbReference type="InterPro" id="IPR029319">
    <property type="entry name" value="DNA_ligase_OB"/>
</dbReference>
<dbReference type="InterPro" id="IPR016059">
    <property type="entry name" value="DNA_ligase_ATP-dep_CS"/>
</dbReference>
<dbReference type="PROSITE" id="PS00333">
    <property type="entry name" value="DNA_LIGASE_A2"/>
    <property type="match status" value="1"/>
</dbReference>
<keyword evidence="8" id="KW-1185">Reference proteome</keyword>
<dbReference type="PANTHER" id="PTHR47810:SF1">
    <property type="entry name" value="DNA LIGASE B"/>
    <property type="match status" value="1"/>
</dbReference>
<dbReference type="SUPFAM" id="SSF50249">
    <property type="entry name" value="Nucleic acid-binding proteins"/>
    <property type="match status" value="1"/>
</dbReference>
<feature type="region of interest" description="Disordered" evidence="5">
    <location>
        <begin position="254"/>
        <end position="275"/>
    </location>
</feature>
<dbReference type="Gene3D" id="3.30.1490.70">
    <property type="match status" value="1"/>
</dbReference>
<keyword evidence="3" id="KW-0227">DNA damage</keyword>
<dbReference type="Proteomes" id="UP000323386">
    <property type="component" value="Unassembled WGS sequence"/>
</dbReference>
<feature type="region of interest" description="Disordered" evidence="5">
    <location>
        <begin position="230"/>
        <end position="249"/>
    </location>
</feature>
<dbReference type="GO" id="GO:0006281">
    <property type="term" value="P:DNA repair"/>
    <property type="evidence" value="ECO:0007669"/>
    <property type="project" value="UniProtKB-KW"/>
</dbReference>
<proteinExistence type="predicted"/>
<dbReference type="Pfam" id="PF14743">
    <property type="entry name" value="DNA_ligase_OB_2"/>
    <property type="match status" value="1"/>
</dbReference>
<keyword evidence="4" id="KW-0234">DNA repair</keyword>
<feature type="compositionally biased region" description="Low complexity" evidence="5">
    <location>
        <begin position="183"/>
        <end position="203"/>
    </location>
</feature>
<feature type="compositionally biased region" description="Low complexity" evidence="5">
    <location>
        <begin position="236"/>
        <end position="248"/>
    </location>
</feature>
<evidence type="ECO:0000256" key="5">
    <source>
        <dbReference type="SAM" id="MobiDB-lite"/>
    </source>
</evidence>
<feature type="compositionally biased region" description="Basic and acidic residues" evidence="5">
    <location>
        <begin position="171"/>
        <end position="182"/>
    </location>
</feature>
<name>A0A5C3F727_9BASI</name>
<dbReference type="Gene3D" id="2.40.50.140">
    <property type="entry name" value="Nucleic acid-binding proteins"/>
    <property type="match status" value="1"/>
</dbReference>
<evidence type="ECO:0000313" key="8">
    <source>
        <dbReference type="Proteomes" id="UP000323386"/>
    </source>
</evidence>
<evidence type="ECO:0000256" key="3">
    <source>
        <dbReference type="ARBA" id="ARBA00022763"/>
    </source>
</evidence>
<dbReference type="InterPro" id="IPR012340">
    <property type="entry name" value="NA-bd_OB-fold"/>
</dbReference>
<dbReference type="Gene3D" id="3.30.470.30">
    <property type="entry name" value="DNA ligase/mRNA capping enzyme"/>
    <property type="match status" value="1"/>
</dbReference>
<accession>A0A5C3F727</accession>
<reference evidence="7 8" key="1">
    <citation type="submission" date="2018-03" db="EMBL/GenBank/DDBJ databases">
        <authorList>
            <person name="Guldener U."/>
        </authorList>
    </citation>
    <scope>NUCLEOTIDE SEQUENCE [LARGE SCALE GENOMIC DNA]</scope>
    <source>
        <strain evidence="7 8">DAOM196992</strain>
    </source>
</reference>
<sequence length="909" mass="100028">MPTGISMGSIVDLDTATLHIPDMVRTDEYGLRSSVPGKSIPPKTVIEIGKPLEHSKNGSGKFTLKRFEAGFYVCSCPAWLYNQERDKFRRSCPHLSEVLGDEYEEERVRVAKDAPSSVWEDKGITRRASGSTVASRMARARSMLDEQLQEASQKDQGASKDCDGGVSKAVDNADKAPADKASETTSAEDAAASGVAASASSNSKRPAPVGQQDDSETEDEWELVKPVAQAPGPSNAAARTPEAPEAAAGVGKAFSFPWEQPSPSKKGRNGKADKNDDKVKLLLGHSWVLNADPKKPKSKPMDPSGWWVSEKVGFLPGLAVVIKQLKSDGTATPDAPVVLQLDGVRAFWDGQRLFSRQNLEWNAPTWWKDQLPKDLALDGELWMRRGEFDLTSQICRTTVRMGKLRTFKHFLQRDSMERSWLREQLGGRLASQHRIRQEEARRRRMATSQSQAKSQSQSQSQSQAQSRRRPHGDGQAPLGDVTNLASSLPDPPAPTTGEGIEEAPAALTSSGKRASRWKSQKRLGLRVGRDLVQSGEISMFALAQLSFCALLPRPRPRQRKLVSEQVSPTQTCTRCGRGKRPVATSPSELPSNPSEAGAQSKKRKRSDAKTSHASRPSAPPLVTPPSASAAPALATPAARPPRDAVRPGMTSPHFRRRSRFHPANFLPAYRSDTKRSSEWHNIKYMVSRRSGPGRGYLDVVYTDVVAPDARSVCYPSAQVFDAPSMDGKVVEDRWAELKKRFGSTEGIDIDQLQGAVIRLVHHEKCVDRDHLVALLEEVNGKGGEGLMLRRPGSFYEFKRSRTMYKLKSFYDAEAKVVDYVEGEGRNEGRVGALVVEMENGLRTRIGSGLNDRQRENPPPVGTIVSYRFQEITQTGHPRFPSFRGVAHDKTRAKDAIVRPSSIVKVPDDT</sequence>
<organism evidence="7 8">
    <name type="scientific">Pseudozyma flocculosa</name>
    <dbReference type="NCBI Taxonomy" id="84751"/>
    <lineage>
        <taxon>Eukaryota</taxon>
        <taxon>Fungi</taxon>
        <taxon>Dikarya</taxon>
        <taxon>Basidiomycota</taxon>
        <taxon>Ustilaginomycotina</taxon>
        <taxon>Ustilaginomycetes</taxon>
        <taxon>Ustilaginales</taxon>
        <taxon>Ustilaginaceae</taxon>
        <taxon>Pseudozyma</taxon>
    </lineage>
</organism>
<feature type="compositionally biased region" description="Low complexity" evidence="5">
    <location>
        <begin position="448"/>
        <end position="465"/>
    </location>
</feature>
<feature type="region of interest" description="Disordered" evidence="5">
    <location>
        <begin position="111"/>
        <end position="222"/>
    </location>
</feature>
<dbReference type="EMBL" id="OOIP01000016">
    <property type="protein sequence ID" value="SPO39866.1"/>
    <property type="molecule type" value="Genomic_DNA"/>
</dbReference>
<dbReference type="SUPFAM" id="SSF56091">
    <property type="entry name" value="DNA ligase/mRNA capping enzyme, catalytic domain"/>
    <property type="match status" value="2"/>
</dbReference>
<dbReference type="GO" id="GO:0003909">
    <property type="term" value="F:DNA ligase activity"/>
    <property type="evidence" value="ECO:0007669"/>
    <property type="project" value="InterPro"/>
</dbReference>
<protein>
    <submittedName>
        <fullName evidence="7">Related to DNA ligase</fullName>
    </submittedName>
</protein>
<dbReference type="PANTHER" id="PTHR47810">
    <property type="entry name" value="DNA LIGASE"/>
    <property type="match status" value="1"/>
</dbReference>
<evidence type="ECO:0000256" key="4">
    <source>
        <dbReference type="ARBA" id="ARBA00023204"/>
    </source>
</evidence>
<dbReference type="InterPro" id="IPR050326">
    <property type="entry name" value="NAD_dep_DNA_ligaseB"/>
</dbReference>
<keyword evidence="1 7" id="KW-0436">Ligase</keyword>
<feature type="region of interest" description="Disordered" evidence="5">
    <location>
        <begin position="558"/>
        <end position="659"/>
    </location>
</feature>
<evidence type="ECO:0000313" key="7">
    <source>
        <dbReference type="EMBL" id="SPO39866.1"/>
    </source>
</evidence>
<keyword evidence="2" id="KW-0235">DNA replication</keyword>
<dbReference type="AlphaFoldDB" id="A0A5C3F727"/>
<dbReference type="CDD" id="cd08041">
    <property type="entry name" value="OBF_kDNA_ligase_like"/>
    <property type="match status" value="1"/>
</dbReference>
<feature type="domain" description="DNA ligase OB-like" evidence="6">
    <location>
        <begin position="821"/>
        <end position="884"/>
    </location>
</feature>
<gene>
    <name evidence="7" type="ORF">PSFLO_05347</name>
</gene>
<evidence type="ECO:0000256" key="2">
    <source>
        <dbReference type="ARBA" id="ARBA00022705"/>
    </source>
</evidence>
<feature type="compositionally biased region" description="Low complexity" evidence="5">
    <location>
        <begin position="624"/>
        <end position="637"/>
    </location>
</feature>
<feature type="region of interest" description="Disordered" evidence="5">
    <location>
        <begin position="431"/>
        <end position="521"/>
    </location>
</feature>
<evidence type="ECO:0000256" key="1">
    <source>
        <dbReference type="ARBA" id="ARBA00022598"/>
    </source>
</evidence>
<evidence type="ECO:0000259" key="6">
    <source>
        <dbReference type="Pfam" id="PF14743"/>
    </source>
</evidence>
<dbReference type="GO" id="GO:0006260">
    <property type="term" value="P:DNA replication"/>
    <property type="evidence" value="ECO:0007669"/>
    <property type="project" value="UniProtKB-KW"/>
</dbReference>
<feature type="compositionally biased region" description="Polar residues" evidence="5">
    <location>
        <begin position="564"/>
        <end position="573"/>
    </location>
</feature>